<evidence type="ECO:0000256" key="1">
    <source>
        <dbReference type="SAM" id="MobiDB-lite"/>
    </source>
</evidence>
<dbReference type="HOGENOM" id="CLU_409358_0_0_1"/>
<reference evidence="2 3" key="1">
    <citation type="journal article" date="2014" name="BMC Genomics">
        <title>Genome sequencing of four Aureobasidium pullulans varieties: biotechnological potential, stress tolerance, and description of new species.</title>
        <authorList>
            <person name="Gostin Ar C."/>
            <person name="Ohm R.A."/>
            <person name="Kogej T."/>
            <person name="Sonjak S."/>
            <person name="Turk M."/>
            <person name="Zajc J."/>
            <person name="Zalar P."/>
            <person name="Grube M."/>
            <person name="Sun H."/>
            <person name="Han J."/>
            <person name="Sharma A."/>
            <person name="Chiniquy J."/>
            <person name="Ngan C.Y."/>
            <person name="Lipzen A."/>
            <person name="Barry K."/>
            <person name="Grigoriev I.V."/>
            <person name="Gunde-Cimerman N."/>
        </authorList>
    </citation>
    <scope>NUCLEOTIDE SEQUENCE [LARGE SCALE GENOMIC DNA]</scope>
    <source>
        <strain evidence="2 3">CBS 110374</strain>
    </source>
</reference>
<name>A0A074W705_AURM1</name>
<evidence type="ECO:0000313" key="3">
    <source>
        <dbReference type="Proteomes" id="UP000030672"/>
    </source>
</evidence>
<feature type="compositionally biased region" description="Pro residues" evidence="1">
    <location>
        <begin position="1"/>
        <end position="11"/>
    </location>
</feature>
<feature type="compositionally biased region" description="Basic residues" evidence="1">
    <location>
        <begin position="522"/>
        <end position="539"/>
    </location>
</feature>
<gene>
    <name evidence="2" type="ORF">M437DRAFT_70042</name>
</gene>
<keyword evidence="3" id="KW-1185">Reference proteome</keyword>
<feature type="compositionally biased region" description="Low complexity" evidence="1">
    <location>
        <begin position="491"/>
        <end position="501"/>
    </location>
</feature>
<feature type="region of interest" description="Disordered" evidence="1">
    <location>
        <begin position="489"/>
        <end position="554"/>
    </location>
</feature>
<dbReference type="GeneID" id="63918767"/>
<protein>
    <submittedName>
        <fullName evidence="2">Uncharacterized protein</fullName>
    </submittedName>
</protein>
<feature type="region of interest" description="Disordered" evidence="1">
    <location>
        <begin position="1"/>
        <end position="36"/>
    </location>
</feature>
<sequence>MDPPTDPPPPYSFLQVTSRLSTTPDPTSPTPKEPHTELEIGDEALIYEEWEYRAHPWISIWLRRSGTRSPDHVNVSYGINKDTTRPPLHNEPDIFFTCRFQPRRGDAKDKDKIHMYCCIVTGLTVLHREAGGMSCDCNWWTLNDPSHECNVRSWGLSWIKKWWQTIQLWDVIWDHDQLCSCGCFDVAGHSSLNSLHAHISGFEDNRAFLQLSMSLSDTRNFSFILASNHATFSRDLIPQYQPLHTTMPFADFLKPRRSGLLALLRCIDEGDRDELHYISYDIMSDTRNASLPIYDLSCSAAVMGLCHANWLQAEGSRLLTAHACVLQRAAAATLNPNAIDNIDEELRGLLLSRLNAKQVSSAPPTGLLKVAPKAPGAKAPIPGFYSGPIADVSEMRQLYRDLGYAHKIEEFDTYPERVMDHATLRKAWEERARKLGLIGYLLVDMETFSRDFSPYYNVRSEDTVSKVIVAVDPKGISNVVDANIISGSSATTNNQQTTETTASGGQQTQAANDAEAEALERKRAKNRKKNQNRKANKKAQKAEQQEGRAANSNIAGRLAENFTLKSSDTFVNDSGLIEGVNAWTIQSWVRKSDDEKESKQVCCAADLSSEFLNRSIELNMEEKEDLDLDLMIVIIDDLDKTYTEFPELPMAATHSPAPSKGKIARECFEML</sequence>
<organism evidence="2 3">
    <name type="scientific">Aureobasidium melanogenum (strain CBS 110374)</name>
    <name type="common">Aureobasidium pullulans var. melanogenum</name>
    <dbReference type="NCBI Taxonomy" id="1043003"/>
    <lineage>
        <taxon>Eukaryota</taxon>
        <taxon>Fungi</taxon>
        <taxon>Dikarya</taxon>
        <taxon>Ascomycota</taxon>
        <taxon>Pezizomycotina</taxon>
        <taxon>Dothideomycetes</taxon>
        <taxon>Dothideomycetidae</taxon>
        <taxon>Dothideales</taxon>
        <taxon>Saccotheciaceae</taxon>
        <taxon>Aureobasidium</taxon>
    </lineage>
</organism>
<accession>A0A074W705</accession>
<evidence type="ECO:0000313" key="2">
    <source>
        <dbReference type="EMBL" id="KEQ58361.1"/>
    </source>
</evidence>
<dbReference type="Proteomes" id="UP000030672">
    <property type="component" value="Unassembled WGS sequence"/>
</dbReference>
<feature type="compositionally biased region" description="Polar residues" evidence="1">
    <location>
        <begin position="502"/>
        <end position="511"/>
    </location>
</feature>
<dbReference type="EMBL" id="KL584856">
    <property type="protein sequence ID" value="KEQ58361.1"/>
    <property type="molecule type" value="Genomic_DNA"/>
</dbReference>
<dbReference type="AlphaFoldDB" id="A0A074W705"/>
<dbReference type="RefSeq" id="XP_040875384.1">
    <property type="nucleotide sequence ID" value="XM_041025394.1"/>
</dbReference>
<proteinExistence type="predicted"/>